<feature type="domain" description="Cardiolipin synthase N-terminal" evidence="7">
    <location>
        <begin position="19"/>
        <end position="58"/>
    </location>
</feature>
<evidence type="ECO:0000256" key="5">
    <source>
        <dbReference type="ARBA" id="ARBA00023136"/>
    </source>
</evidence>
<dbReference type="EMBL" id="FNRS01000001">
    <property type="protein sequence ID" value="SEC44165.1"/>
    <property type="molecule type" value="Genomic_DNA"/>
</dbReference>
<reference evidence="9 11" key="2">
    <citation type="submission" date="2016-10" db="EMBL/GenBank/DDBJ databases">
        <authorList>
            <person name="Varghese N."/>
            <person name="Submissions S."/>
        </authorList>
    </citation>
    <scope>NUCLEOTIDE SEQUENCE [LARGE SCALE GENOMIC DNA]</scope>
    <source>
        <strain evidence="9 11">BS3652</strain>
    </source>
</reference>
<accession>A0A0J6JN17</accession>
<evidence type="ECO:0000256" key="3">
    <source>
        <dbReference type="ARBA" id="ARBA00022692"/>
    </source>
</evidence>
<comment type="caution">
    <text evidence="8">The sequence shown here is derived from an EMBL/GenBank/DDBJ whole genome shotgun (WGS) entry which is preliminary data.</text>
</comment>
<gene>
    <name evidence="9" type="ORF">SAMN04490203_2421</name>
    <name evidence="8" type="ORF">TU78_07500</name>
</gene>
<dbReference type="AlphaFoldDB" id="A0A0J6JN17"/>
<dbReference type="PATRIC" id="fig|47884.3.peg.1910"/>
<evidence type="ECO:0000256" key="1">
    <source>
        <dbReference type="ARBA" id="ARBA00004651"/>
    </source>
</evidence>
<dbReference type="InterPro" id="IPR027379">
    <property type="entry name" value="CLS_N"/>
</dbReference>
<evidence type="ECO:0000313" key="11">
    <source>
        <dbReference type="Proteomes" id="UP000183155"/>
    </source>
</evidence>
<evidence type="ECO:0000313" key="10">
    <source>
        <dbReference type="Proteomes" id="UP000036395"/>
    </source>
</evidence>
<dbReference type="EMBL" id="JYLA01000003">
    <property type="protein sequence ID" value="KMM85197.1"/>
    <property type="molecule type" value="Genomic_DNA"/>
</dbReference>
<organism evidence="8 10">
    <name type="scientific">Pseudomonas taetrolens</name>
    <dbReference type="NCBI Taxonomy" id="47884"/>
    <lineage>
        <taxon>Bacteria</taxon>
        <taxon>Pseudomonadati</taxon>
        <taxon>Pseudomonadota</taxon>
        <taxon>Gammaproteobacteria</taxon>
        <taxon>Pseudomonadales</taxon>
        <taxon>Pseudomonadaceae</taxon>
        <taxon>Pseudomonas</taxon>
    </lineage>
</organism>
<evidence type="ECO:0000256" key="4">
    <source>
        <dbReference type="ARBA" id="ARBA00022989"/>
    </source>
</evidence>
<evidence type="ECO:0000256" key="2">
    <source>
        <dbReference type="ARBA" id="ARBA00022475"/>
    </source>
</evidence>
<dbReference type="RefSeq" id="WP_048379774.1">
    <property type="nucleotide sequence ID" value="NZ_FNRS01000001.1"/>
</dbReference>
<protein>
    <submittedName>
        <fullName evidence="9">Phospholipase_D-nuclease N-terminal</fullName>
    </submittedName>
</protein>
<keyword evidence="4 6" id="KW-1133">Transmembrane helix</keyword>
<feature type="transmembrane region" description="Helical" evidence="6">
    <location>
        <begin position="6"/>
        <end position="26"/>
    </location>
</feature>
<keyword evidence="2" id="KW-1003">Cell membrane</keyword>
<dbReference type="STRING" id="47884.SAMN04490203_2421"/>
<keyword evidence="11" id="KW-1185">Reference proteome</keyword>
<evidence type="ECO:0000313" key="9">
    <source>
        <dbReference type="EMBL" id="SEC44165.1"/>
    </source>
</evidence>
<name>A0A0J6JN17_PSETA</name>
<proteinExistence type="predicted"/>
<dbReference type="Proteomes" id="UP000036395">
    <property type="component" value="Unassembled WGS sequence"/>
</dbReference>
<keyword evidence="5 6" id="KW-0472">Membrane</keyword>
<evidence type="ECO:0000256" key="6">
    <source>
        <dbReference type="SAM" id="Phobius"/>
    </source>
</evidence>
<sequence length="65" mass="7373">MQTEYIWIALAVILLLAEFWAIRSVLRSGASKNSRCMWMAVIIFAPLFGMLAWWVAGPKPETQTS</sequence>
<evidence type="ECO:0000259" key="7">
    <source>
        <dbReference type="Pfam" id="PF13396"/>
    </source>
</evidence>
<evidence type="ECO:0000313" key="8">
    <source>
        <dbReference type="EMBL" id="KMM85197.1"/>
    </source>
</evidence>
<dbReference type="Proteomes" id="UP000183155">
    <property type="component" value="Unassembled WGS sequence"/>
</dbReference>
<dbReference type="OrthoDB" id="8455471at2"/>
<dbReference type="Pfam" id="PF13396">
    <property type="entry name" value="PLDc_N"/>
    <property type="match status" value="1"/>
</dbReference>
<feature type="transmembrane region" description="Helical" evidence="6">
    <location>
        <begin position="38"/>
        <end position="56"/>
    </location>
</feature>
<reference evidence="8 10" key="1">
    <citation type="submission" date="2015-02" db="EMBL/GenBank/DDBJ databases">
        <title>Pseudomonas helleri sp. nov. and Pseudomonas weihenstephanensis sp. nov., isolated from raw cows milk.</title>
        <authorList>
            <person name="von Neubeck M."/>
            <person name="Huptas C."/>
            <person name="Wenning M."/>
            <person name="Scherer S."/>
        </authorList>
    </citation>
    <scope>NUCLEOTIDE SEQUENCE [LARGE SCALE GENOMIC DNA]</scope>
    <source>
        <strain evidence="8 10">DSM 21104</strain>
    </source>
</reference>
<keyword evidence="3 6" id="KW-0812">Transmembrane</keyword>
<comment type="subcellular location">
    <subcellularLocation>
        <location evidence="1">Cell membrane</location>
        <topology evidence="1">Multi-pass membrane protein</topology>
    </subcellularLocation>
</comment>
<dbReference type="GO" id="GO:0005886">
    <property type="term" value="C:plasma membrane"/>
    <property type="evidence" value="ECO:0007669"/>
    <property type="project" value="UniProtKB-SubCell"/>
</dbReference>